<dbReference type="InterPro" id="IPR056861">
    <property type="entry name" value="HMCN1-like_VWA"/>
</dbReference>
<dbReference type="AlphaFoldDB" id="A0A1H3HJ68"/>
<keyword evidence="2" id="KW-0964">Secreted</keyword>
<keyword evidence="7" id="KW-1185">Reference proteome</keyword>
<dbReference type="Proteomes" id="UP000199026">
    <property type="component" value="Unassembled WGS sequence"/>
</dbReference>
<evidence type="ECO:0000256" key="3">
    <source>
        <dbReference type="ARBA" id="ARBA00022729"/>
    </source>
</evidence>
<dbReference type="OrthoDB" id="9805121at2"/>
<evidence type="ECO:0000256" key="4">
    <source>
        <dbReference type="SAM" id="SignalP"/>
    </source>
</evidence>
<dbReference type="SUPFAM" id="SSF53300">
    <property type="entry name" value="vWA-like"/>
    <property type="match status" value="1"/>
</dbReference>
<protein>
    <submittedName>
        <fullName evidence="6">von Willebrand factor type A domain-containing protein</fullName>
    </submittedName>
</protein>
<dbReference type="STRING" id="576131.SAMN05444486_101471"/>
<dbReference type="Gene3D" id="3.40.50.410">
    <property type="entry name" value="von Willebrand factor, type A domain"/>
    <property type="match status" value="1"/>
</dbReference>
<evidence type="ECO:0000256" key="2">
    <source>
        <dbReference type="ARBA" id="ARBA00022525"/>
    </source>
</evidence>
<proteinExistence type="predicted"/>
<dbReference type="PANTHER" id="PTHR47763:SF4">
    <property type="entry name" value="ALPHA-PROTEIN KINASE VWKA"/>
    <property type="match status" value="1"/>
</dbReference>
<dbReference type="CDD" id="cd00198">
    <property type="entry name" value="vWFA"/>
    <property type="match status" value="1"/>
</dbReference>
<keyword evidence="3 4" id="KW-0732">Signal</keyword>
<comment type="subcellular location">
    <subcellularLocation>
        <location evidence="1">Secreted</location>
    </subcellularLocation>
</comment>
<dbReference type="InterPro" id="IPR052969">
    <property type="entry name" value="Thr-specific_kinase-like"/>
</dbReference>
<dbReference type="GeneID" id="78123276"/>
<organism evidence="6 7">
    <name type="scientific">Lentibacter algarum</name>
    <dbReference type="NCBI Taxonomy" id="576131"/>
    <lineage>
        <taxon>Bacteria</taxon>
        <taxon>Pseudomonadati</taxon>
        <taxon>Pseudomonadota</taxon>
        <taxon>Alphaproteobacteria</taxon>
        <taxon>Rhodobacterales</taxon>
        <taxon>Roseobacteraceae</taxon>
        <taxon>Lentibacter</taxon>
    </lineage>
</organism>
<dbReference type="InterPro" id="IPR036465">
    <property type="entry name" value="vWFA_dom_sf"/>
</dbReference>
<dbReference type="Pfam" id="PF25106">
    <property type="entry name" value="VWA_4"/>
    <property type="match status" value="1"/>
</dbReference>
<accession>A0A1H3HJ68</accession>
<dbReference type="EMBL" id="FNPR01000001">
    <property type="protein sequence ID" value="SDY15482.1"/>
    <property type="molecule type" value="Genomic_DNA"/>
</dbReference>
<dbReference type="SMART" id="SM00327">
    <property type="entry name" value="VWA"/>
    <property type="match status" value="1"/>
</dbReference>
<evidence type="ECO:0000256" key="1">
    <source>
        <dbReference type="ARBA" id="ARBA00004613"/>
    </source>
</evidence>
<dbReference type="PROSITE" id="PS51257">
    <property type="entry name" value="PROKAR_LIPOPROTEIN"/>
    <property type="match status" value="1"/>
</dbReference>
<feature type="chain" id="PRO_5011673582" evidence="4">
    <location>
        <begin position="21"/>
        <end position="433"/>
    </location>
</feature>
<dbReference type="InterPro" id="IPR002035">
    <property type="entry name" value="VWF_A"/>
</dbReference>
<name>A0A1H3HJ68_9RHOB</name>
<dbReference type="RefSeq" id="WP_089887522.1">
    <property type="nucleotide sequence ID" value="NZ_CALJFH010000016.1"/>
</dbReference>
<sequence length="433" mass="45810">MTVWQNRFWLAGLAAFALSACESGGSLEPMGMEEAPMRVEARSKSVLMADAMMVEAPAPALIVPTRMNPTGKRGVVTAGDIDDTLNLAAFLRYQAGAAKALKLPRVNLDGMVSARLVSVTGTPAAGMAYTLTKKGAEDPFHAGYSGVDGVITVFPAALATGRPSSVMLKVFDGGVQVVGDELRTGSTGMSRLIVPTSGGWTPDFLDLTFVFDTTGSMGDELAWLTKEFQGIVRDAKRAAPGVDIRYGLIAYRDEGDAYKVKTFGFTKSQAEMQRWLRGLDANGGGDYPEAAAEALEAAAALPWRRGRGERIVFHIADAPAHDAKAKRFLAAASKAAGQNVQIFGLGASGVAKESEFLMRQAALVSGGRYLFLTDDSGVGNAHAEPTIACYRVSKLKDLLVRVLSSELSGARQEASGGQVIREVGNYSRGVCSQ</sequence>
<gene>
    <name evidence="6" type="ORF">SAMN05444486_101471</name>
</gene>
<evidence type="ECO:0000259" key="5">
    <source>
        <dbReference type="PROSITE" id="PS50234"/>
    </source>
</evidence>
<feature type="signal peptide" evidence="4">
    <location>
        <begin position="1"/>
        <end position="20"/>
    </location>
</feature>
<evidence type="ECO:0000313" key="6">
    <source>
        <dbReference type="EMBL" id="SDY15482.1"/>
    </source>
</evidence>
<evidence type="ECO:0000313" key="7">
    <source>
        <dbReference type="Proteomes" id="UP000199026"/>
    </source>
</evidence>
<feature type="domain" description="VWFA" evidence="5">
    <location>
        <begin position="206"/>
        <end position="402"/>
    </location>
</feature>
<dbReference type="PROSITE" id="PS50234">
    <property type="entry name" value="VWFA"/>
    <property type="match status" value="1"/>
</dbReference>
<reference evidence="6 7" key="1">
    <citation type="submission" date="2016-10" db="EMBL/GenBank/DDBJ databases">
        <authorList>
            <person name="de Groot N.N."/>
        </authorList>
    </citation>
    <scope>NUCLEOTIDE SEQUENCE [LARGE SCALE GENOMIC DNA]</scope>
    <source>
        <strain evidence="6 7">DSM 24677</strain>
    </source>
</reference>
<dbReference type="PANTHER" id="PTHR47763">
    <property type="entry name" value="ALPHA-PROTEIN KINASE VWKA"/>
    <property type="match status" value="1"/>
</dbReference>